<reference evidence="3" key="1">
    <citation type="submission" date="2024-06" db="EMBL/GenBank/DDBJ databases">
        <authorList>
            <person name="Ryan C."/>
        </authorList>
    </citation>
    <scope>NUCLEOTIDE SEQUENCE [LARGE SCALE GENOMIC DNA]</scope>
</reference>
<organism evidence="2 3">
    <name type="scientific">Urochloa decumbens</name>
    <dbReference type="NCBI Taxonomy" id="240449"/>
    <lineage>
        <taxon>Eukaryota</taxon>
        <taxon>Viridiplantae</taxon>
        <taxon>Streptophyta</taxon>
        <taxon>Embryophyta</taxon>
        <taxon>Tracheophyta</taxon>
        <taxon>Spermatophyta</taxon>
        <taxon>Magnoliopsida</taxon>
        <taxon>Liliopsida</taxon>
        <taxon>Poales</taxon>
        <taxon>Poaceae</taxon>
        <taxon>PACMAD clade</taxon>
        <taxon>Panicoideae</taxon>
        <taxon>Panicodae</taxon>
        <taxon>Paniceae</taxon>
        <taxon>Melinidinae</taxon>
        <taxon>Urochloa</taxon>
    </lineage>
</organism>
<dbReference type="EMBL" id="OZ075125">
    <property type="protein sequence ID" value="CAL4936985.1"/>
    <property type="molecule type" value="Genomic_DNA"/>
</dbReference>
<feature type="compositionally biased region" description="Polar residues" evidence="1">
    <location>
        <begin position="214"/>
        <end position="225"/>
    </location>
</feature>
<gene>
    <name evidence="2" type="ORF">URODEC1_LOCUS30261</name>
</gene>
<evidence type="ECO:0000256" key="1">
    <source>
        <dbReference type="SAM" id="MobiDB-lite"/>
    </source>
</evidence>
<protein>
    <submittedName>
        <fullName evidence="2">Uncharacterized protein</fullName>
    </submittedName>
</protein>
<dbReference type="PANTHER" id="PTHR36478">
    <property type="entry name" value="OS04G0614237 PROTEIN-RELATED"/>
    <property type="match status" value="1"/>
</dbReference>
<keyword evidence="3" id="KW-1185">Reference proteome</keyword>
<reference evidence="2 3" key="2">
    <citation type="submission" date="2024-10" db="EMBL/GenBank/DDBJ databases">
        <authorList>
            <person name="Ryan C."/>
        </authorList>
    </citation>
    <scope>NUCLEOTIDE SEQUENCE [LARGE SCALE GENOMIC DNA]</scope>
</reference>
<feature type="region of interest" description="Disordered" evidence="1">
    <location>
        <begin position="266"/>
        <end position="285"/>
    </location>
</feature>
<evidence type="ECO:0000313" key="2">
    <source>
        <dbReference type="EMBL" id="CAL4936985.1"/>
    </source>
</evidence>
<dbReference type="Proteomes" id="UP001497457">
    <property type="component" value="Chromosome 15b"/>
</dbReference>
<feature type="region of interest" description="Disordered" evidence="1">
    <location>
        <begin position="214"/>
        <end position="246"/>
    </location>
</feature>
<dbReference type="PANTHER" id="PTHR36478:SF18">
    <property type="entry name" value="LISH DOMAIN-CONTAINING PROTEIN"/>
    <property type="match status" value="1"/>
</dbReference>
<evidence type="ECO:0000313" key="3">
    <source>
        <dbReference type="Proteomes" id="UP001497457"/>
    </source>
</evidence>
<sequence length="285" mass="32053">MTMRRRSPVRRRLRARRTLAAFLKIYREAGKPAEVFEAARVERMLRSGQSADAEHYLESFLPPIPVMDRSQLSILLRIQIRVFRILSKVAAGGPSGAWMAAMFANPSEYVLQSPYNARLFKIIAGMHADNKRASMLWQKVEPYALDNIMGMVARCPELQGEVRLPRKRPLLWDAAPDSLRQCPSRCKNTAIWAPLNVLIRNFLRKRLLLIQGKTHSGNASSQSAVPHTKKERSAPQPAVPTEGVSHSPVVHHIPYTIVSPTKTLASSHQLPMQRPMVNAETPAVF</sequence>
<dbReference type="AlphaFoldDB" id="A0ABC8Y2F5"/>
<name>A0ABC8Y2F5_9POAL</name>
<proteinExistence type="predicted"/>
<accession>A0ABC8Y2F5</accession>